<organism evidence="8 9">
    <name type="scientific">Meloidogyne hapla</name>
    <name type="common">Root-knot nematode worm</name>
    <dbReference type="NCBI Taxonomy" id="6305"/>
    <lineage>
        <taxon>Eukaryota</taxon>
        <taxon>Metazoa</taxon>
        <taxon>Ecdysozoa</taxon>
        <taxon>Nematoda</taxon>
        <taxon>Chromadorea</taxon>
        <taxon>Rhabditida</taxon>
        <taxon>Tylenchina</taxon>
        <taxon>Tylenchomorpha</taxon>
        <taxon>Tylenchoidea</taxon>
        <taxon>Meloidogynidae</taxon>
        <taxon>Meloidogyninae</taxon>
        <taxon>Meloidogyne</taxon>
    </lineage>
</organism>
<dbReference type="FunFam" id="2.60.40.10:FF:000032">
    <property type="entry name" value="palladin isoform X1"/>
    <property type="match status" value="1"/>
</dbReference>
<evidence type="ECO:0000256" key="2">
    <source>
        <dbReference type="ARBA" id="ARBA00022490"/>
    </source>
</evidence>
<dbReference type="InterPro" id="IPR003598">
    <property type="entry name" value="Ig_sub2"/>
</dbReference>
<feature type="domain" description="Ig-like" evidence="7">
    <location>
        <begin position="814"/>
        <end position="899"/>
    </location>
</feature>
<keyword evidence="4" id="KW-1015">Disulfide bond</keyword>
<name>A0A1I8BQ42_MELHA</name>
<evidence type="ECO:0000256" key="1">
    <source>
        <dbReference type="ARBA" id="ARBA00004496"/>
    </source>
</evidence>
<keyword evidence="2" id="KW-0963">Cytoplasm</keyword>
<sequence length="899" mass="101272">MPFQKPVAVKVDNKQIPPNFIRPLRDKRALIGQRIVLECQIDGHPDPVIKWLKDGHNVSQCPDYELSELGKTYRLTVHKAQAADCGRFTIQAMNAVGIKQSSCVLIVAPAPTPIPGAVTSVTSSPAPPQTPVGPSAPLFIKELKHQPLRLGTASVFEARVVGVPMLTIEWIKTEYDAHSGISLLQIPQMFAEDVGEYTCKATNDIGLAQSSAKLLTQEEYENWFSKEQAQFTLDKKERLLQAARRQIQQQSVGRKNNQQIQKSIISPRSTPSYIQRQLDHLKQQQQSLAQINTSSLFYDNGYNISAQRPLPSSLASHQLQKSSIPFFRNELRGMRLFEGTDAILQCETNLDVSELKIFWLFNGLPLAPNPRIQTHYDGTLALMNITTVDLENSGEYSIIAENQHGRAQSSARVEVYPLSSNNQIITPQSDNHSYILGHINKKISQLPRHIVSPDTHIRQQQKLSVKQINQAPLFVPQRSLEQEIKQNQHQLSHPQKQELDYKLQEPTVKEFRLRTPPREQYQIRERNTVINRGDLHIIPQSQQKNTPQIHHPKLLDYQHSPHKSQSTSEWEINQWLFDLYFDKGGSPTKIHPYLRPPEQVEYFLQQQNRQLERQLSKMAPPKLQKNGPMANGTAVQQKSSGSVSGNVKPPQFVEMPKPLAVKPGDKAVFTAKAEGQPVPELTWTSLSQPHRKLTAELKKFQIADGKDGQSRFTILSVQEKDLGVYACVASNPGGSFQAQFALQFADESKKQQNQQKIAASSVAARHKLQSPSPGPDQIERIVLKRTDRTRQFTNAKRPHLEEGEEQKPPSREPPKFTSPLKPQTLVEGQHALLDCKFSPTDDPNLKVAWRLNGKPVVATQRVTILNEFGYSVLEINPVTVFDHGEYTCIAVNTLGEVVN</sequence>
<reference evidence="9" key="1">
    <citation type="submission" date="2016-11" db="UniProtKB">
        <authorList>
            <consortium name="WormBaseParasite"/>
        </authorList>
    </citation>
    <scope>IDENTIFICATION</scope>
</reference>
<accession>A0A1I8BQ42</accession>
<feature type="domain" description="Ig-like" evidence="7">
    <location>
        <begin position="325"/>
        <end position="414"/>
    </location>
</feature>
<dbReference type="InterPro" id="IPR003599">
    <property type="entry name" value="Ig_sub"/>
</dbReference>
<dbReference type="SUPFAM" id="SSF48726">
    <property type="entry name" value="Immunoglobulin"/>
    <property type="match status" value="5"/>
</dbReference>
<feature type="domain" description="Ig-like" evidence="7">
    <location>
        <begin position="650"/>
        <end position="743"/>
    </location>
</feature>
<dbReference type="WBParaSite" id="MhA1_Contig415.frz3.fgene1">
    <property type="protein sequence ID" value="MhA1_Contig415.frz3.fgene1"/>
    <property type="gene ID" value="MhA1_Contig415.frz3.fgene1"/>
</dbReference>
<dbReference type="FunFam" id="2.60.40.10:FF:000962">
    <property type="entry name" value="titin isoform X1"/>
    <property type="match status" value="1"/>
</dbReference>
<keyword evidence="3" id="KW-0677">Repeat</keyword>
<dbReference type="PANTHER" id="PTHR47633:SF15">
    <property type="entry name" value="IG-LIKE DOMAIN-CONTAINING PROTEIN"/>
    <property type="match status" value="1"/>
</dbReference>
<proteinExistence type="predicted"/>
<dbReference type="PROSITE" id="PS50835">
    <property type="entry name" value="IG_LIKE"/>
    <property type="match status" value="4"/>
</dbReference>
<evidence type="ECO:0000256" key="5">
    <source>
        <dbReference type="ARBA" id="ARBA00023319"/>
    </source>
</evidence>
<dbReference type="InterPro" id="IPR036179">
    <property type="entry name" value="Ig-like_dom_sf"/>
</dbReference>
<dbReference type="InterPro" id="IPR013098">
    <property type="entry name" value="Ig_I-set"/>
</dbReference>
<evidence type="ECO:0000256" key="4">
    <source>
        <dbReference type="ARBA" id="ARBA00023157"/>
    </source>
</evidence>
<dbReference type="InterPro" id="IPR007110">
    <property type="entry name" value="Ig-like_dom"/>
</dbReference>
<dbReference type="InterPro" id="IPR013783">
    <property type="entry name" value="Ig-like_fold"/>
</dbReference>
<protein>
    <submittedName>
        <fullName evidence="9">Titin</fullName>
    </submittedName>
</protein>
<dbReference type="SMART" id="SM00408">
    <property type="entry name" value="IGc2"/>
    <property type="match status" value="5"/>
</dbReference>
<feature type="compositionally biased region" description="Polar residues" evidence="6">
    <location>
        <begin position="633"/>
        <end position="645"/>
    </location>
</feature>
<evidence type="ECO:0000313" key="9">
    <source>
        <dbReference type="WBParaSite" id="MhA1_Contig415.frz3.fgene1"/>
    </source>
</evidence>
<dbReference type="FunFam" id="2.60.40.10:FF:000425">
    <property type="entry name" value="Myosin light chain kinase"/>
    <property type="match status" value="1"/>
</dbReference>
<feature type="region of interest" description="Disordered" evidence="6">
    <location>
        <begin position="787"/>
        <end position="821"/>
    </location>
</feature>
<dbReference type="OMA" id="EVECHIT"/>
<dbReference type="GO" id="GO:0019899">
    <property type="term" value="F:enzyme binding"/>
    <property type="evidence" value="ECO:0007669"/>
    <property type="project" value="UniProtKB-ARBA"/>
</dbReference>
<comment type="subcellular location">
    <subcellularLocation>
        <location evidence="1">Cytoplasm</location>
    </subcellularLocation>
</comment>
<dbReference type="PANTHER" id="PTHR47633">
    <property type="entry name" value="IMMUNOGLOBULIN"/>
    <property type="match status" value="1"/>
</dbReference>
<dbReference type="SMART" id="SM00409">
    <property type="entry name" value="IG"/>
    <property type="match status" value="5"/>
</dbReference>
<feature type="domain" description="Ig-like" evidence="7">
    <location>
        <begin position="18"/>
        <end position="216"/>
    </location>
</feature>
<keyword evidence="8" id="KW-1185">Reference proteome</keyword>
<evidence type="ECO:0000313" key="8">
    <source>
        <dbReference type="Proteomes" id="UP000095281"/>
    </source>
</evidence>
<feature type="region of interest" description="Disordered" evidence="6">
    <location>
        <begin position="621"/>
        <end position="645"/>
    </location>
</feature>
<dbReference type="Pfam" id="PF07679">
    <property type="entry name" value="I-set"/>
    <property type="match status" value="5"/>
</dbReference>
<dbReference type="Proteomes" id="UP000095281">
    <property type="component" value="Unplaced"/>
</dbReference>
<feature type="compositionally biased region" description="Basic and acidic residues" evidence="6">
    <location>
        <begin position="798"/>
        <end position="814"/>
    </location>
</feature>
<evidence type="ECO:0000256" key="6">
    <source>
        <dbReference type="SAM" id="MobiDB-lite"/>
    </source>
</evidence>
<dbReference type="AlphaFoldDB" id="A0A1I8BQ42"/>
<evidence type="ECO:0000256" key="3">
    <source>
        <dbReference type="ARBA" id="ARBA00022737"/>
    </source>
</evidence>
<dbReference type="Gene3D" id="2.60.40.10">
    <property type="entry name" value="Immunoglobulins"/>
    <property type="match status" value="5"/>
</dbReference>
<dbReference type="GO" id="GO:0031672">
    <property type="term" value="C:A band"/>
    <property type="evidence" value="ECO:0007669"/>
    <property type="project" value="UniProtKB-ARBA"/>
</dbReference>
<evidence type="ECO:0000259" key="7">
    <source>
        <dbReference type="PROSITE" id="PS50835"/>
    </source>
</evidence>
<keyword evidence="5" id="KW-0393">Immunoglobulin domain</keyword>